<dbReference type="PANTHER" id="PTHR30086:SF21">
    <property type="entry name" value="TRANSPORT PROTEIN"/>
    <property type="match status" value="1"/>
</dbReference>
<dbReference type="Pfam" id="PF01810">
    <property type="entry name" value="LysE"/>
    <property type="match status" value="1"/>
</dbReference>
<evidence type="ECO:0000256" key="3">
    <source>
        <dbReference type="ARBA" id="ARBA00022692"/>
    </source>
</evidence>
<dbReference type="PANTHER" id="PTHR30086">
    <property type="entry name" value="ARGININE EXPORTER PROTEIN ARGO"/>
    <property type="match status" value="1"/>
</dbReference>
<gene>
    <name evidence="7" type="ORF">PG915_21545</name>
</gene>
<evidence type="ECO:0000256" key="1">
    <source>
        <dbReference type="ARBA" id="ARBA00004651"/>
    </source>
</evidence>
<feature type="transmembrane region" description="Helical" evidence="6">
    <location>
        <begin position="84"/>
        <end position="104"/>
    </location>
</feature>
<feature type="transmembrane region" description="Helical" evidence="6">
    <location>
        <begin position="165"/>
        <end position="183"/>
    </location>
</feature>
<protein>
    <submittedName>
        <fullName evidence="7">LysE family translocator</fullName>
    </submittedName>
</protein>
<keyword evidence="4 6" id="KW-1133">Transmembrane helix</keyword>
<dbReference type="EMBL" id="CP115921">
    <property type="protein sequence ID" value="XCD17875.1"/>
    <property type="molecule type" value="Genomic_DNA"/>
</dbReference>
<feature type="transmembrane region" description="Helical" evidence="6">
    <location>
        <begin position="55"/>
        <end position="78"/>
    </location>
</feature>
<accession>A0AAU8BNL5</accession>
<dbReference type="KEGG" id="vck:PG915_21545"/>
<feature type="transmembrane region" description="Helical" evidence="6">
    <location>
        <begin position="20"/>
        <end position="43"/>
    </location>
</feature>
<evidence type="ECO:0000256" key="2">
    <source>
        <dbReference type="ARBA" id="ARBA00022475"/>
    </source>
</evidence>
<reference evidence="7" key="1">
    <citation type="submission" date="2023-01" db="EMBL/GenBank/DDBJ databases">
        <title>Vibrio sp. CB1-14 genome sequencing.</title>
        <authorList>
            <person name="Otstavnykh N."/>
            <person name="Isaeva M."/>
            <person name="Meleshko D."/>
        </authorList>
    </citation>
    <scope>NUCLEOTIDE SEQUENCE</scope>
    <source>
        <strain evidence="7">CB1-14</strain>
    </source>
</reference>
<evidence type="ECO:0000256" key="6">
    <source>
        <dbReference type="SAM" id="Phobius"/>
    </source>
</evidence>
<dbReference type="GO" id="GO:0015171">
    <property type="term" value="F:amino acid transmembrane transporter activity"/>
    <property type="evidence" value="ECO:0007669"/>
    <property type="project" value="TreeGrafter"/>
</dbReference>
<keyword evidence="5 6" id="KW-0472">Membrane</keyword>
<dbReference type="GO" id="GO:0005886">
    <property type="term" value="C:plasma membrane"/>
    <property type="evidence" value="ECO:0007669"/>
    <property type="project" value="UniProtKB-SubCell"/>
</dbReference>
<dbReference type="RefSeq" id="WP_353499047.1">
    <property type="nucleotide sequence ID" value="NZ_CP115921.1"/>
</dbReference>
<comment type="subcellular location">
    <subcellularLocation>
        <location evidence="1">Cell membrane</location>
        <topology evidence="1">Multi-pass membrane protein</topology>
    </subcellularLocation>
</comment>
<sequence length="220" mass="24460">MGVLIGYSNMSYSTFFPAAFPALAIAHFLALLSPGQDFFLIVAHSIRHKLRGSRFICLGVALGNAFYIGVAIFGWTIIRDNQAIYQMVEAIGGLWLLLFGAELLRSKKRNTDLDFEQIQVPSVPKQLVLGFNSAVLNPKNALFYMSLMTVILGNEVTLTQQVSCGLWMFFAVLTWDLLVASIISQPSVQRPLSNYIHVVERVAGVVLFFFGLSLFVGYLR</sequence>
<evidence type="ECO:0000256" key="4">
    <source>
        <dbReference type="ARBA" id="ARBA00022989"/>
    </source>
</evidence>
<feature type="transmembrane region" description="Helical" evidence="6">
    <location>
        <begin position="195"/>
        <end position="219"/>
    </location>
</feature>
<proteinExistence type="predicted"/>
<keyword evidence="2" id="KW-1003">Cell membrane</keyword>
<name>A0AAU8BNL5_9VIBR</name>
<dbReference type="AlphaFoldDB" id="A0AAU8BNL5"/>
<evidence type="ECO:0000313" key="7">
    <source>
        <dbReference type="EMBL" id="XCD17875.1"/>
    </source>
</evidence>
<evidence type="ECO:0000256" key="5">
    <source>
        <dbReference type="ARBA" id="ARBA00023136"/>
    </source>
</evidence>
<keyword evidence="3 6" id="KW-0812">Transmembrane</keyword>
<organism evidence="7">
    <name type="scientific">Vibrio chaetopteri</name>
    <dbReference type="NCBI Taxonomy" id="3016528"/>
    <lineage>
        <taxon>Bacteria</taxon>
        <taxon>Pseudomonadati</taxon>
        <taxon>Pseudomonadota</taxon>
        <taxon>Gammaproteobacteria</taxon>
        <taxon>Vibrionales</taxon>
        <taxon>Vibrionaceae</taxon>
        <taxon>Vibrio</taxon>
    </lineage>
</organism>
<dbReference type="InterPro" id="IPR001123">
    <property type="entry name" value="LeuE-type"/>
</dbReference>